<dbReference type="PATRIC" id="fig|1200793.3.peg.2085"/>
<evidence type="ECO:0000259" key="2">
    <source>
        <dbReference type="Pfam" id="PF00975"/>
    </source>
</evidence>
<dbReference type="InterPro" id="IPR001031">
    <property type="entry name" value="Thioesterase"/>
</dbReference>
<accession>J7T4A8</accession>
<dbReference type="InterPro" id="IPR029058">
    <property type="entry name" value="AB_hydrolase_fold"/>
</dbReference>
<proteinExistence type="inferred from homology"/>
<feature type="domain" description="Thioesterase" evidence="2">
    <location>
        <begin position="7"/>
        <end position="226"/>
    </location>
</feature>
<dbReference type="AlphaFoldDB" id="J7T4A8"/>
<gene>
    <name evidence="3" type="ORF">RSSL_00030</name>
</gene>
<dbReference type="PANTHER" id="PTHR11487">
    <property type="entry name" value="THIOESTERASE"/>
    <property type="match status" value="1"/>
</dbReference>
<evidence type="ECO:0000313" key="3">
    <source>
        <dbReference type="EMBL" id="EJO15275.1"/>
    </source>
</evidence>
<evidence type="ECO:0000313" key="4">
    <source>
        <dbReference type="Proteomes" id="UP000006983"/>
    </source>
</evidence>
<dbReference type="SUPFAM" id="SSF53474">
    <property type="entry name" value="alpha/beta-Hydrolases"/>
    <property type="match status" value="1"/>
</dbReference>
<comment type="similarity">
    <text evidence="1">Belongs to the thioesterase family.</text>
</comment>
<dbReference type="PANTHER" id="PTHR11487:SF0">
    <property type="entry name" value="S-ACYL FATTY ACID SYNTHASE THIOESTERASE, MEDIUM CHAIN"/>
    <property type="match status" value="1"/>
</dbReference>
<name>J7T4A8_STRSL</name>
<reference evidence="3 4" key="1">
    <citation type="journal article" date="2012" name="J. Bacteriol.">
        <title>Genome Sequence of the Lantibiotic Bacteriocin Producer Streptococcus salivarius Strain K12.</title>
        <authorList>
            <person name="Barretto C."/>
            <person name="Alvarez-Martin P."/>
            <person name="Foata F."/>
            <person name="Renault P."/>
            <person name="Berger B."/>
        </authorList>
    </citation>
    <scope>NUCLEOTIDE SEQUENCE [LARGE SCALE GENOMIC DNA]</scope>
    <source>
        <strain evidence="3 4">K12</strain>
        <plasmid evidence="3">pRSSL1</plasmid>
    </source>
</reference>
<keyword evidence="3" id="KW-0614">Plasmid</keyword>
<comment type="caution">
    <text evidence="3">The sequence shown here is derived from an EMBL/GenBank/DDBJ whole genome shotgun (WGS) entry which is preliminary data.</text>
</comment>
<geneLocation type="plasmid" evidence="3">
    <name>pRSSL1</name>
</geneLocation>
<dbReference type="RefSeq" id="WP_002892333.1">
    <property type="nucleotide sequence ID" value="NZ_ALIF01000007.1"/>
</dbReference>
<dbReference type="Proteomes" id="UP000006983">
    <property type="component" value="Unassembled WGS sequence"/>
</dbReference>
<dbReference type="Gene3D" id="3.40.50.1820">
    <property type="entry name" value="alpha/beta hydrolase"/>
    <property type="match status" value="1"/>
</dbReference>
<organism evidence="3 4">
    <name type="scientific">Streptococcus salivarius K12</name>
    <dbReference type="NCBI Taxonomy" id="1200793"/>
    <lineage>
        <taxon>Bacteria</taxon>
        <taxon>Bacillati</taxon>
        <taxon>Bacillota</taxon>
        <taxon>Bacilli</taxon>
        <taxon>Lactobacillales</taxon>
        <taxon>Streptococcaceae</taxon>
        <taxon>Streptococcus</taxon>
    </lineage>
</organism>
<protein>
    <recommendedName>
        <fullName evidence="2">Thioesterase domain-containing protein</fullName>
    </recommendedName>
</protein>
<keyword evidence="4" id="KW-1185">Reference proteome</keyword>
<evidence type="ECO:0000256" key="1">
    <source>
        <dbReference type="ARBA" id="ARBA00007169"/>
    </source>
</evidence>
<dbReference type="Pfam" id="PF00975">
    <property type="entry name" value="Thioesterase"/>
    <property type="match status" value="1"/>
</dbReference>
<dbReference type="EMBL" id="ALIF01000007">
    <property type="protein sequence ID" value="EJO15275.1"/>
    <property type="molecule type" value="Genomic_DNA"/>
</dbReference>
<dbReference type="InterPro" id="IPR012223">
    <property type="entry name" value="TEII"/>
</dbReference>
<dbReference type="GO" id="GO:0008610">
    <property type="term" value="P:lipid biosynthetic process"/>
    <property type="evidence" value="ECO:0007669"/>
    <property type="project" value="TreeGrafter"/>
</dbReference>
<sequence length="233" mass="27017">MQSENNIIIFPYAGGDARSLHNLGKLLEGNVHIIEYSGHGKRLSEVLFTSYSPFFEDICRMVNKTYESCEKLILIGYSLGALVAYDYYTKYPERVSKLILCSRQSPTSSIKEKRRGMLSNEELKNEVLLMGGTDSQLLMNKDFEFYLDIIRSDFQIVDSYKVINSDIRFITCPLQINVGLNDIDFTLRQANQWIELMDDSKHCQINIFKKGHFFFKENLHAFSDCINRFINNN</sequence>